<feature type="transmembrane region" description="Helical" evidence="8">
    <location>
        <begin position="171"/>
        <end position="189"/>
    </location>
</feature>
<feature type="transmembrane region" description="Helical" evidence="8">
    <location>
        <begin position="233"/>
        <end position="251"/>
    </location>
</feature>
<keyword evidence="2" id="KW-0813">Transport</keyword>
<dbReference type="PANTHER" id="PTHR23130">
    <property type="entry name" value="CYTOCHROME B561 AND DOMON DOMAIN-CONTAINING PROTEIN"/>
    <property type="match status" value="1"/>
</dbReference>
<keyword evidence="5 8" id="KW-1133">Transmembrane helix</keyword>
<feature type="binding site" description="axial binding residue" evidence="7">
    <location>
        <position position="199"/>
    </location>
    <ligand>
        <name>heme b</name>
        <dbReference type="ChEBI" id="CHEBI:60344"/>
        <label>1</label>
    </ligand>
    <ligandPart>
        <name>Fe</name>
        <dbReference type="ChEBI" id="CHEBI:18248"/>
    </ligandPart>
</feature>
<evidence type="ECO:0000256" key="1">
    <source>
        <dbReference type="ARBA" id="ARBA00004370"/>
    </source>
</evidence>
<evidence type="ECO:0000256" key="6">
    <source>
        <dbReference type="ARBA" id="ARBA00023136"/>
    </source>
</evidence>
<evidence type="ECO:0000256" key="4">
    <source>
        <dbReference type="ARBA" id="ARBA00022982"/>
    </source>
</evidence>
<evidence type="ECO:0000256" key="8">
    <source>
        <dbReference type="SAM" id="Phobius"/>
    </source>
</evidence>
<keyword evidence="7" id="KW-0408">Iron</keyword>
<sequence>MVGTKAIIAIKQPNNTLLVNAYDITQDTKLGCRLRPSSDSDLGLQVNNKKVAYDNTSNFLTIYAEVILPSPNYQISKLNHVWQVGYHASDDEPQIHPTHLQNVDSTEIIDLISGDGTSGGRHQRNLRVVHGVLNMLGWGTLLPIGVIIARYMRLNPIELKMWRCLHLACQISGYILGTAGWALGLRLGHASRYYGFYTHRIFAICIFTFTTIQMLALQLIPKETEDYRKYWNIYHHLLGYALLTVIIINIFKGIEIMNGDPNWKLGLHCHSCISFCCYTGL</sequence>
<evidence type="ECO:0000256" key="3">
    <source>
        <dbReference type="ARBA" id="ARBA00022692"/>
    </source>
</evidence>
<gene>
    <name evidence="10" type="ORF">O6P43_013680</name>
</gene>
<feature type="binding site" description="axial binding residue" evidence="7">
    <location>
        <position position="130"/>
    </location>
    <ligand>
        <name>heme b</name>
        <dbReference type="ChEBI" id="CHEBI:60344"/>
        <label>1</label>
    </ligand>
    <ligandPart>
        <name>Fe</name>
        <dbReference type="ChEBI" id="CHEBI:18248"/>
    </ligandPart>
</feature>
<evidence type="ECO:0000259" key="9">
    <source>
        <dbReference type="PROSITE" id="PS50939"/>
    </source>
</evidence>
<evidence type="ECO:0000256" key="7">
    <source>
        <dbReference type="PIRSR" id="PIRSR037471-1"/>
    </source>
</evidence>
<comment type="caution">
    <text evidence="10">The sequence shown here is derived from an EMBL/GenBank/DDBJ whole genome shotgun (WGS) entry which is preliminary data.</text>
</comment>
<feature type="binding site" description="axial binding residue" evidence="7">
    <location>
        <position position="166"/>
    </location>
    <ligand>
        <name>heme b</name>
        <dbReference type="ChEBI" id="CHEBI:60344"/>
        <label>1</label>
    </ligand>
    <ligandPart>
        <name>Fe</name>
        <dbReference type="ChEBI" id="CHEBI:18248"/>
    </ligandPart>
</feature>
<dbReference type="Proteomes" id="UP001163823">
    <property type="component" value="Chromosome 6"/>
</dbReference>
<dbReference type="InterPro" id="IPR045265">
    <property type="entry name" value="AIR12_DOMON"/>
</dbReference>
<dbReference type="PIRSF" id="PIRSF037471">
    <property type="entry name" value="UCP037471"/>
    <property type="match status" value="1"/>
</dbReference>
<keyword evidence="6 8" id="KW-0472">Membrane</keyword>
<dbReference type="Pfam" id="PF04526">
    <property type="entry name" value="DUF568"/>
    <property type="match status" value="1"/>
</dbReference>
<dbReference type="EMBL" id="JARAOO010000006">
    <property type="protein sequence ID" value="KAJ7963771.1"/>
    <property type="molecule type" value="Genomic_DNA"/>
</dbReference>
<dbReference type="Gene3D" id="1.20.120.1770">
    <property type="match status" value="1"/>
</dbReference>
<evidence type="ECO:0000313" key="10">
    <source>
        <dbReference type="EMBL" id="KAJ7963771.1"/>
    </source>
</evidence>
<feature type="transmembrane region" description="Helical" evidence="8">
    <location>
        <begin position="201"/>
        <end position="221"/>
    </location>
</feature>
<dbReference type="PANTHER" id="PTHR23130:SF175">
    <property type="entry name" value="CYTOCHROME B561 AND DOMON DOMAIN-CONTAINING PROTEIN"/>
    <property type="match status" value="1"/>
</dbReference>
<dbReference type="SMART" id="SM00665">
    <property type="entry name" value="B561"/>
    <property type="match status" value="1"/>
</dbReference>
<keyword evidence="11" id="KW-1185">Reference proteome</keyword>
<dbReference type="KEGG" id="qsa:O6P43_013680"/>
<keyword evidence="3 8" id="KW-0812">Transmembrane</keyword>
<dbReference type="GO" id="GO:0046872">
    <property type="term" value="F:metal ion binding"/>
    <property type="evidence" value="ECO:0007669"/>
    <property type="project" value="UniProtKB-KW"/>
</dbReference>
<feature type="domain" description="Cytochrome b561" evidence="9">
    <location>
        <begin position="92"/>
        <end position="281"/>
    </location>
</feature>
<reference evidence="10" key="1">
    <citation type="journal article" date="2023" name="Science">
        <title>Elucidation of the pathway for biosynthesis of saponin adjuvants from the soapbark tree.</title>
        <authorList>
            <person name="Reed J."/>
            <person name="Orme A."/>
            <person name="El-Demerdash A."/>
            <person name="Owen C."/>
            <person name="Martin L.B.B."/>
            <person name="Misra R.C."/>
            <person name="Kikuchi S."/>
            <person name="Rejzek M."/>
            <person name="Martin A.C."/>
            <person name="Harkess A."/>
            <person name="Leebens-Mack J."/>
            <person name="Louveau T."/>
            <person name="Stephenson M.J."/>
            <person name="Osbourn A."/>
        </authorList>
    </citation>
    <scope>NUCLEOTIDE SEQUENCE</scope>
    <source>
        <strain evidence="10">S10</strain>
    </source>
</reference>
<keyword evidence="4" id="KW-0249">Electron transport</keyword>
<proteinExistence type="predicted"/>
<dbReference type="CDD" id="cd08760">
    <property type="entry name" value="Cyt_b561_FRRS1_like"/>
    <property type="match status" value="1"/>
</dbReference>
<dbReference type="InterPro" id="IPR006593">
    <property type="entry name" value="Cyt_b561/ferric_Rdtase_TM"/>
</dbReference>
<evidence type="ECO:0000313" key="11">
    <source>
        <dbReference type="Proteomes" id="UP001163823"/>
    </source>
</evidence>
<name>A0AAD7LSZ9_QUISA</name>
<comment type="subcellular location">
    <subcellularLocation>
        <location evidence="1">Membrane</location>
    </subcellularLocation>
</comment>
<keyword evidence="7" id="KW-0479">Metal-binding</keyword>
<dbReference type="PROSITE" id="PS50939">
    <property type="entry name" value="CYTOCHROME_B561"/>
    <property type="match status" value="1"/>
</dbReference>
<accession>A0AAD7LSZ9</accession>
<dbReference type="InterPro" id="IPR017214">
    <property type="entry name" value="UCP037471"/>
</dbReference>
<evidence type="ECO:0000256" key="5">
    <source>
        <dbReference type="ARBA" id="ARBA00022989"/>
    </source>
</evidence>
<protein>
    <submittedName>
        <fullName evidence="10">Cytochrome b561 and DOMON domain-containing protein</fullName>
    </submittedName>
</protein>
<organism evidence="10 11">
    <name type="scientific">Quillaja saponaria</name>
    <name type="common">Soap bark tree</name>
    <dbReference type="NCBI Taxonomy" id="32244"/>
    <lineage>
        <taxon>Eukaryota</taxon>
        <taxon>Viridiplantae</taxon>
        <taxon>Streptophyta</taxon>
        <taxon>Embryophyta</taxon>
        <taxon>Tracheophyta</taxon>
        <taxon>Spermatophyta</taxon>
        <taxon>Magnoliopsida</taxon>
        <taxon>eudicotyledons</taxon>
        <taxon>Gunneridae</taxon>
        <taxon>Pentapetalae</taxon>
        <taxon>rosids</taxon>
        <taxon>fabids</taxon>
        <taxon>Fabales</taxon>
        <taxon>Quillajaceae</taxon>
        <taxon>Quillaja</taxon>
    </lineage>
</organism>
<feature type="transmembrane region" description="Helical" evidence="8">
    <location>
        <begin position="131"/>
        <end position="151"/>
    </location>
</feature>
<dbReference type="Pfam" id="PF03188">
    <property type="entry name" value="Cytochrom_B561"/>
    <property type="match status" value="1"/>
</dbReference>
<dbReference type="AlphaFoldDB" id="A0AAD7LSZ9"/>
<evidence type="ECO:0000256" key="2">
    <source>
        <dbReference type="ARBA" id="ARBA00022448"/>
    </source>
</evidence>
<feature type="binding site" description="axial binding residue" evidence="7">
    <location>
        <position position="235"/>
    </location>
    <ligand>
        <name>heme b</name>
        <dbReference type="ChEBI" id="CHEBI:60344"/>
        <label>1</label>
    </ligand>
    <ligandPart>
        <name>Fe</name>
        <dbReference type="ChEBI" id="CHEBI:18248"/>
    </ligandPart>
</feature>
<dbReference type="GO" id="GO:0016020">
    <property type="term" value="C:membrane"/>
    <property type="evidence" value="ECO:0007669"/>
    <property type="project" value="UniProtKB-SubCell"/>
</dbReference>